<dbReference type="Proteomes" id="UP000308652">
    <property type="component" value="Unassembled WGS sequence"/>
</dbReference>
<dbReference type="EMBL" id="ML213617">
    <property type="protein sequence ID" value="TFK35974.1"/>
    <property type="molecule type" value="Genomic_DNA"/>
</dbReference>
<accession>A0A5C3LS76</accession>
<gene>
    <name evidence="1" type="ORF">BDQ12DRAFT_262189</name>
</gene>
<sequence>MYACFSRSLSPLLKYSILLSLIYAAISDSSIVKLVQSISSTRVSTQPPSALNLPRFMRLSMSLLASMQASSTS</sequence>
<name>A0A5C3LS76_9AGAR</name>
<keyword evidence="2" id="KW-1185">Reference proteome</keyword>
<reference evidence="1 2" key="1">
    <citation type="journal article" date="2019" name="Nat. Ecol. Evol.">
        <title>Megaphylogeny resolves global patterns of mushroom evolution.</title>
        <authorList>
            <person name="Varga T."/>
            <person name="Krizsan K."/>
            <person name="Foldi C."/>
            <person name="Dima B."/>
            <person name="Sanchez-Garcia M."/>
            <person name="Sanchez-Ramirez S."/>
            <person name="Szollosi G.J."/>
            <person name="Szarkandi J.G."/>
            <person name="Papp V."/>
            <person name="Albert L."/>
            <person name="Andreopoulos W."/>
            <person name="Angelini C."/>
            <person name="Antonin V."/>
            <person name="Barry K.W."/>
            <person name="Bougher N.L."/>
            <person name="Buchanan P."/>
            <person name="Buyck B."/>
            <person name="Bense V."/>
            <person name="Catcheside P."/>
            <person name="Chovatia M."/>
            <person name="Cooper J."/>
            <person name="Damon W."/>
            <person name="Desjardin D."/>
            <person name="Finy P."/>
            <person name="Geml J."/>
            <person name="Haridas S."/>
            <person name="Hughes K."/>
            <person name="Justo A."/>
            <person name="Karasinski D."/>
            <person name="Kautmanova I."/>
            <person name="Kiss B."/>
            <person name="Kocsube S."/>
            <person name="Kotiranta H."/>
            <person name="LaButti K.M."/>
            <person name="Lechner B.E."/>
            <person name="Liimatainen K."/>
            <person name="Lipzen A."/>
            <person name="Lukacs Z."/>
            <person name="Mihaltcheva S."/>
            <person name="Morgado L.N."/>
            <person name="Niskanen T."/>
            <person name="Noordeloos M.E."/>
            <person name="Ohm R.A."/>
            <person name="Ortiz-Santana B."/>
            <person name="Ovrebo C."/>
            <person name="Racz N."/>
            <person name="Riley R."/>
            <person name="Savchenko A."/>
            <person name="Shiryaev A."/>
            <person name="Soop K."/>
            <person name="Spirin V."/>
            <person name="Szebenyi C."/>
            <person name="Tomsovsky M."/>
            <person name="Tulloss R.E."/>
            <person name="Uehling J."/>
            <person name="Grigoriev I.V."/>
            <person name="Vagvolgyi C."/>
            <person name="Papp T."/>
            <person name="Martin F.M."/>
            <person name="Miettinen O."/>
            <person name="Hibbett D.S."/>
            <person name="Nagy L.G."/>
        </authorList>
    </citation>
    <scope>NUCLEOTIDE SEQUENCE [LARGE SCALE GENOMIC DNA]</scope>
    <source>
        <strain evidence="1 2">CBS 166.37</strain>
    </source>
</reference>
<dbReference type="AlphaFoldDB" id="A0A5C3LS76"/>
<proteinExistence type="predicted"/>
<evidence type="ECO:0000313" key="1">
    <source>
        <dbReference type="EMBL" id="TFK35974.1"/>
    </source>
</evidence>
<protein>
    <submittedName>
        <fullName evidence="1">Uncharacterized protein</fullName>
    </submittedName>
</protein>
<organism evidence="1 2">
    <name type="scientific">Crucibulum laeve</name>
    <dbReference type="NCBI Taxonomy" id="68775"/>
    <lineage>
        <taxon>Eukaryota</taxon>
        <taxon>Fungi</taxon>
        <taxon>Dikarya</taxon>
        <taxon>Basidiomycota</taxon>
        <taxon>Agaricomycotina</taxon>
        <taxon>Agaricomycetes</taxon>
        <taxon>Agaricomycetidae</taxon>
        <taxon>Agaricales</taxon>
        <taxon>Agaricineae</taxon>
        <taxon>Nidulariaceae</taxon>
        <taxon>Crucibulum</taxon>
    </lineage>
</organism>
<evidence type="ECO:0000313" key="2">
    <source>
        <dbReference type="Proteomes" id="UP000308652"/>
    </source>
</evidence>